<feature type="transmembrane region" description="Helical" evidence="1">
    <location>
        <begin position="115"/>
        <end position="137"/>
    </location>
</feature>
<keyword evidence="1" id="KW-0472">Membrane</keyword>
<keyword evidence="1" id="KW-0812">Transmembrane</keyword>
<evidence type="ECO:0000256" key="1">
    <source>
        <dbReference type="SAM" id="Phobius"/>
    </source>
</evidence>
<protein>
    <submittedName>
        <fullName evidence="2">NADH dehydrogenase subunit 6</fullName>
    </submittedName>
</protein>
<evidence type="ECO:0000313" key="2">
    <source>
        <dbReference type="EMBL" id="QVY57867.1"/>
    </source>
</evidence>
<dbReference type="AlphaFoldDB" id="A0A8E7PG92"/>
<gene>
    <name evidence="2" type="primary">nad6</name>
</gene>
<geneLocation type="mitochondrion" evidence="2"/>
<accession>A0A8E7PG92</accession>
<proteinExistence type="predicted"/>
<dbReference type="EMBL" id="MW722780">
    <property type="protein sequence ID" value="QVY57867.1"/>
    <property type="molecule type" value="Genomic_DNA"/>
</dbReference>
<keyword evidence="1" id="KW-1133">Transmembrane helix</keyword>
<name>A0A8E7PG92_9HYME</name>
<feature type="transmembrane region" description="Helical" evidence="1">
    <location>
        <begin position="157"/>
        <end position="188"/>
    </location>
</feature>
<keyword evidence="2" id="KW-0496">Mitochondrion</keyword>
<feature type="transmembrane region" description="Helical" evidence="1">
    <location>
        <begin position="50"/>
        <end position="68"/>
    </location>
</feature>
<sequence>MSYYYKIYLLFMMNFFMLIMNMKNMPMMIYLIILMILIMPFNFKFMNPLMININIIIFTIFMSIYLNYLNKSNWFSMLIFLVMIGGMMILFLYLNSFAINENSSLNSFFLKNLELKMMTIFLLNLIVNNSFYMNFFMKNIILENFKMKIYLMNEQTIILIFSKSLNMMLIFMIIYLLINLMVITYICMSKKSSMRKMN</sequence>
<feature type="transmembrane region" description="Helical" evidence="1">
    <location>
        <begin position="74"/>
        <end position="94"/>
    </location>
</feature>
<organism evidence="2">
    <name type="scientific">Trissolcus japonicus</name>
    <dbReference type="NCBI Taxonomy" id="1388796"/>
    <lineage>
        <taxon>Eukaryota</taxon>
        <taxon>Metazoa</taxon>
        <taxon>Ecdysozoa</taxon>
        <taxon>Arthropoda</taxon>
        <taxon>Hexapoda</taxon>
        <taxon>Insecta</taxon>
        <taxon>Pterygota</taxon>
        <taxon>Neoptera</taxon>
        <taxon>Endopterygota</taxon>
        <taxon>Hymenoptera</taxon>
        <taxon>Apocrita</taxon>
        <taxon>Proctotrupomorpha</taxon>
        <taxon>Platygastroidea</taxon>
        <taxon>Scelionidae</taxon>
        <taxon>Telenominae</taxon>
        <taxon>Trissolcus</taxon>
    </lineage>
</organism>
<reference evidence="2" key="1">
    <citation type="journal article" date="2021" name="Mitochondrial DNA Part B Resour">
        <title>The complete mitochondrial genome of Trissolcus japonicus (Hymenoptera: Scelionidae), the candidate for the biological control of Halyomorpha halys (Hemiptera: Pentatomidae).</title>
        <authorList>
            <person name="Nardi F."/>
            <person name="Cucini C."/>
            <person name="Cardaioli E."/>
            <person name="Paoli F."/>
            <person name="Sabbatini Peverieri G."/>
            <person name="Roversi P.F."/>
            <person name="Frati F."/>
            <person name="Carapelli A."/>
        </authorList>
    </citation>
    <scope>NUCLEOTIDE SEQUENCE</scope>
    <source>
        <strain evidence="2">CREATJ</strain>
    </source>
</reference>